<gene>
    <name evidence="2" type="ORF">SAMN02910417_01756</name>
</gene>
<dbReference type="RefSeq" id="WP_090173988.1">
    <property type="nucleotide sequence ID" value="NZ_FMXR01000012.1"/>
</dbReference>
<keyword evidence="1" id="KW-0472">Membrane</keyword>
<dbReference type="AlphaFoldDB" id="A0A1G6BSP6"/>
<organism evidence="2 3">
    <name type="scientific">Eubacterium oxidoreducens</name>
    <dbReference type="NCBI Taxonomy" id="1732"/>
    <lineage>
        <taxon>Bacteria</taxon>
        <taxon>Bacillati</taxon>
        <taxon>Bacillota</taxon>
        <taxon>Clostridia</taxon>
        <taxon>Eubacteriales</taxon>
        <taxon>Eubacteriaceae</taxon>
        <taxon>Eubacterium</taxon>
    </lineage>
</organism>
<proteinExistence type="predicted"/>
<keyword evidence="1" id="KW-0812">Transmembrane</keyword>
<evidence type="ECO:0000256" key="1">
    <source>
        <dbReference type="SAM" id="Phobius"/>
    </source>
</evidence>
<evidence type="ECO:0000313" key="3">
    <source>
        <dbReference type="Proteomes" id="UP000199228"/>
    </source>
</evidence>
<protein>
    <submittedName>
        <fullName evidence="2">Uncharacterized protein</fullName>
    </submittedName>
</protein>
<keyword evidence="1" id="KW-1133">Transmembrane helix</keyword>
<keyword evidence="3" id="KW-1185">Reference proteome</keyword>
<evidence type="ECO:0000313" key="2">
    <source>
        <dbReference type="EMBL" id="SDB23557.1"/>
    </source>
</evidence>
<dbReference type="EMBL" id="FMXR01000012">
    <property type="protein sequence ID" value="SDB23557.1"/>
    <property type="molecule type" value="Genomic_DNA"/>
</dbReference>
<sequence length="124" mass="13876">MEEKNIKKIYLVLILLIVISFIVEIAVGEMILGWILLLVGIGGGTLVILFAKGVWAAWLEREEEFYKILDKTNPSVDVRREFLAGGDASLDAEVAAPVEVTEKDFVIKTKEEIDKRIQGEEEGE</sequence>
<dbReference type="STRING" id="1732.SAMN02910417_01756"/>
<feature type="transmembrane region" description="Helical" evidence="1">
    <location>
        <begin position="9"/>
        <end position="28"/>
    </location>
</feature>
<feature type="transmembrane region" description="Helical" evidence="1">
    <location>
        <begin position="34"/>
        <end position="59"/>
    </location>
</feature>
<dbReference type="Proteomes" id="UP000199228">
    <property type="component" value="Unassembled WGS sequence"/>
</dbReference>
<accession>A0A1G6BSP6</accession>
<reference evidence="2 3" key="1">
    <citation type="submission" date="2016-10" db="EMBL/GenBank/DDBJ databases">
        <authorList>
            <person name="de Groot N.N."/>
        </authorList>
    </citation>
    <scope>NUCLEOTIDE SEQUENCE [LARGE SCALE GENOMIC DNA]</scope>
    <source>
        <strain evidence="2 3">DSM 3217</strain>
    </source>
</reference>
<name>A0A1G6BSP6_EUBOX</name>